<evidence type="ECO:0000313" key="6">
    <source>
        <dbReference type="Proteomes" id="UP000476176"/>
    </source>
</evidence>
<name>A0A6A3SSU0_9STRA</name>
<proteinExistence type="predicted"/>
<keyword evidence="4" id="KW-1185">Reference proteome</keyword>
<evidence type="ECO:0000313" key="3">
    <source>
        <dbReference type="EMBL" id="KAE9254311.1"/>
    </source>
</evidence>
<comment type="caution">
    <text evidence="1">The sequence shown here is derived from an EMBL/GenBank/DDBJ whole genome shotgun (WGS) entry which is preliminary data.</text>
</comment>
<dbReference type="EMBL" id="QXGC01000025">
    <property type="protein sequence ID" value="KAE9254311.1"/>
    <property type="molecule type" value="Genomic_DNA"/>
</dbReference>
<gene>
    <name evidence="3" type="ORF">PF004_g1097</name>
    <name evidence="2" type="ORF">PF005_g9895</name>
    <name evidence="1" type="ORF">PF007_g7387</name>
</gene>
<dbReference type="Proteomes" id="UP000476176">
    <property type="component" value="Unassembled WGS sequence"/>
</dbReference>
<evidence type="ECO:0000313" key="5">
    <source>
        <dbReference type="Proteomes" id="UP000441208"/>
    </source>
</evidence>
<evidence type="ECO:0000313" key="4">
    <source>
        <dbReference type="Proteomes" id="UP000433483"/>
    </source>
</evidence>
<reference evidence="4 5" key="1">
    <citation type="submission" date="2018-08" db="EMBL/GenBank/DDBJ databases">
        <title>Genomic investigation of the strawberry pathogen Phytophthora fragariae indicates pathogenicity is determined by transcriptional variation in three key races.</title>
        <authorList>
            <person name="Adams T.M."/>
            <person name="Armitage A.D."/>
            <person name="Sobczyk M.K."/>
            <person name="Bates H.J."/>
            <person name="Dunwell J.M."/>
            <person name="Nellist C.F."/>
            <person name="Harrison R.J."/>
        </authorList>
    </citation>
    <scope>NUCLEOTIDE SEQUENCE [LARGE SCALE GENOMIC DNA]</scope>
    <source>
        <strain evidence="3 6">BC-23</strain>
        <strain evidence="2 4">NOV-27</strain>
        <strain evidence="1 5">NOV-71</strain>
    </source>
</reference>
<dbReference type="Proteomes" id="UP000441208">
    <property type="component" value="Unassembled WGS sequence"/>
</dbReference>
<dbReference type="EMBL" id="QXFZ01000293">
    <property type="protein sequence ID" value="KAE9122595.1"/>
    <property type="molecule type" value="Genomic_DNA"/>
</dbReference>
<dbReference type="EMBL" id="QXGB01000455">
    <property type="protein sequence ID" value="KAE9214256.1"/>
    <property type="molecule type" value="Genomic_DNA"/>
</dbReference>
<sequence>MSALVAFPMSATSCSPGSHLPVACRWPVWLAATSSSCTASSVVSTQEIIIWSHIICDSI</sequence>
<evidence type="ECO:0000313" key="1">
    <source>
        <dbReference type="EMBL" id="KAE9122595.1"/>
    </source>
</evidence>
<organism evidence="1 5">
    <name type="scientific">Phytophthora fragariae</name>
    <dbReference type="NCBI Taxonomy" id="53985"/>
    <lineage>
        <taxon>Eukaryota</taxon>
        <taxon>Sar</taxon>
        <taxon>Stramenopiles</taxon>
        <taxon>Oomycota</taxon>
        <taxon>Peronosporomycetes</taxon>
        <taxon>Peronosporales</taxon>
        <taxon>Peronosporaceae</taxon>
        <taxon>Phytophthora</taxon>
    </lineage>
</organism>
<dbReference type="AlphaFoldDB" id="A0A6A3SSU0"/>
<accession>A0A6A3SSU0</accession>
<protein>
    <submittedName>
        <fullName evidence="1">Uncharacterized protein</fullName>
    </submittedName>
</protein>
<dbReference type="Proteomes" id="UP000433483">
    <property type="component" value="Unassembled WGS sequence"/>
</dbReference>
<evidence type="ECO:0000313" key="2">
    <source>
        <dbReference type="EMBL" id="KAE9214256.1"/>
    </source>
</evidence>